<dbReference type="PANTHER" id="PTHR43546:SF3">
    <property type="entry name" value="UPF0173 METAL-DEPENDENT HYDROLASE MJ1163"/>
    <property type="match status" value="1"/>
</dbReference>
<evidence type="ECO:0000259" key="3">
    <source>
        <dbReference type="SMART" id="SM00849"/>
    </source>
</evidence>
<organism evidence="4 5">
    <name type="scientific">Fuscovulum blasticum DSM 2131</name>
    <dbReference type="NCBI Taxonomy" id="1188250"/>
    <lineage>
        <taxon>Bacteria</taxon>
        <taxon>Pseudomonadati</taxon>
        <taxon>Pseudomonadota</taxon>
        <taxon>Alphaproteobacteria</taxon>
        <taxon>Rhodobacterales</taxon>
        <taxon>Paracoccaceae</taxon>
        <taxon>Pseudogemmobacter</taxon>
    </lineage>
</organism>
<proteinExistence type="inferred from homology"/>
<keyword evidence="5" id="KW-1185">Reference proteome</keyword>
<evidence type="ECO:0000256" key="2">
    <source>
        <dbReference type="HAMAP-Rule" id="MF_00457"/>
    </source>
</evidence>
<dbReference type="HAMAP" id="MF_00457">
    <property type="entry name" value="UPF0173"/>
    <property type="match status" value="1"/>
</dbReference>
<name>A0A2T4J4S3_FUSBL</name>
<comment type="caution">
    <text evidence="4">The sequence shown here is derived from an EMBL/GenBank/DDBJ whole genome shotgun (WGS) entry which is preliminary data.</text>
</comment>
<dbReference type="InterPro" id="IPR001279">
    <property type="entry name" value="Metallo-B-lactamas"/>
</dbReference>
<dbReference type="InterPro" id="IPR050114">
    <property type="entry name" value="UPF0173_UPF0282_UlaG_hydrolase"/>
</dbReference>
<feature type="domain" description="Metallo-beta-lactamase" evidence="3">
    <location>
        <begin position="7"/>
        <end position="197"/>
    </location>
</feature>
<keyword evidence="1 2" id="KW-0378">Hydrolase</keyword>
<dbReference type="NCBIfam" id="NF001911">
    <property type="entry name" value="PRK00685.1"/>
    <property type="match status" value="1"/>
</dbReference>
<dbReference type="PANTHER" id="PTHR43546">
    <property type="entry name" value="UPF0173 METAL-DEPENDENT HYDROLASE MJ1163-RELATED"/>
    <property type="match status" value="1"/>
</dbReference>
<sequence>MQITWLGHSGFRIQIEDAVLLIDPWLSGNPMFPADRRTEALAGATHILLTHAHGDHASEAKAIASETGVPVACIHELSEWLNAQGGVQTIGFGKGGTLALNGAKVTMVNATHSASIDFGGGALLPGGSAAGFMIAGEGHVIYVSGDTDIMADMAWMGELHNPDIGILSCGGHYTMDMERAAWAARKYFNFRTVIPCHYRTFPILAQDANPLRAGLPPGVEVVEPQVLNPITFPKQ</sequence>
<dbReference type="SMART" id="SM00849">
    <property type="entry name" value="Lactamase_B"/>
    <property type="match status" value="1"/>
</dbReference>
<evidence type="ECO:0000313" key="4">
    <source>
        <dbReference type="EMBL" id="PTE12906.1"/>
    </source>
</evidence>
<dbReference type="GO" id="GO:0016787">
    <property type="term" value="F:hydrolase activity"/>
    <property type="evidence" value="ECO:0007669"/>
    <property type="project" value="UniProtKB-UniRule"/>
</dbReference>
<gene>
    <name evidence="4" type="ORF">C5F44_16250</name>
</gene>
<evidence type="ECO:0000256" key="1">
    <source>
        <dbReference type="ARBA" id="ARBA00022801"/>
    </source>
</evidence>
<dbReference type="InterPro" id="IPR022877">
    <property type="entry name" value="UPF0173"/>
</dbReference>
<dbReference type="Gene3D" id="3.60.15.10">
    <property type="entry name" value="Ribonuclease Z/Hydroxyacylglutathione hydrolase-like"/>
    <property type="match status" value="1"/>
</dbReference>
<protein>
    <recommendedName>
        <fullName evidence="2">UPF0173 metal-dependent hydrolase C5F44_16250</fullName>
    </recommendedName>
</protein>
<dbReference type="Proteomes" id="UP000241362">
    <property type="component" value="Unassembled WGS sequence"/>
</dbReference>
<dbReference type="SUPFAM" id="SSF56281">
    <property type="entry name" value="Metallo-hydrolase/oxidoreductase"/>
    <property type="match status" value="1"/>
</dbReference>
<comment type="similarity">
    <text evidence="2">Belongs to the UPF0173 family.</text>
</comment>
<dbReference type="RefSeq" id="WP_107674597.1">
    <property type="nucleotide sequence ID" value="NZ_PZKE01000024.1"/>
</dbReference>
<dbReference type="EMBL" id="PZKE01000024">
    <property type="protein sequence ID" value="PTE12906.1"/>
    <property type="molecule type" value="Genomic_DNA"/>
</dbReference>
<dbReference type="AlphaFoldDB" id="A0A2T4J4S3"/>
<evidence type="ECO:0000313" key="5">
    <source>
        <dbReference type="Proteomes" id="UP000241362"/>
    </source>
</evidence>
<accession>A0A2T4J4S3</accession>
<dbReference type="Pfam" id="PF12706">
    <property type="entry name" value="Lactamase_B_2"/>
    <property type="match status" value="1"/>
</dbReference>
<reference evidence="4 5" key="1">
    <citation type="submission" date="2018-03" db="EMBL/GenBank/DDBJ databases">
        <title>Rhodobacter blasticus.</title>
        <authorList>
            <person name="Meyer T.E."/>
            <person name="Miller S."/>
            <person name="Lodha T."/>
            <person name="Gandham S."/>
            <person name="Chintalapati S."/>
            <person name="Chintalapati V.R."/>
        </authorList>
    </citation>
    <scope>NUCLEOTIDE SEQUENCE [LARGE SCALE GENOMIC DNA]</scope>
    <source>
        <strain evidence="4 5">DSM 2131</strain>
    </source>
</reference>
<dbReference type="InterPro" id="IPR036866">
    <property type="entry name" value="RibonucZ/Hydroxyglut_hydro"/>
</dbReference>